<evidence type="ECO:0000256" key="4">
    <source>
        <dbReference type="ARBA" id="ARBA00022801"/>
    </source>
</evidence>
<reference evidence="8 9" key="1">
    <citation type="journal article" date="2020" name="ISME J.">
        <title>Uncovering the hidden diversity of litter-decomposition mechanisms in mushroom-forming fungi.</title>
        <authorList>
            <person name="Floudas D."/>
            <person name="Bentzer J."/>
            <person name="Ahren D."/>
            <person name="Johansson T."/>
            <person name="Persson P."/>
            <person name="Tunlid A."/>
        </authorList>
    </citation>
    <scope>NUCLEOTIDE SEQUENCE [LARGE SCALE GENOMIC DNA]</scope>
    <source>
        <strain evidence="8 9">CBS 101986</strain>
    </source>
</reference>
<dbReference type="PROSITE" id="PS51820">
    <property type="entry name" value="PA14"/>
    <property type="match status" value="1"/>
</dbReference>
<dbReference type="PROSITE" id="PS00775">
    <property type="entry name" value="GLYCOSYL_HYDROL_F3"/>
    <property type="match status" value="1"/>
</dbReference>
<gene>
    <name evidence="8" type="ORF">D9619_005718</name>
</gene>
<dbReference type="Pfam" id="PF00933">
    <property type="entry name" value="Glyco_hydro_3"/>
    <property type="match status" value="1"/>
</dbReference>
<dbReference type="UniPathway" id="UPA00696"/>
<dbReference type="InterPro" id="IPR036881">
    <property type="entry name" value="Glyco_hydro_3_C_sf"/>
</dbReference>
<evidence type="ECO:0000256" key="2">
    <source>
        <dbReference type="ARBA" id="ARBA00005336"/>
    </source>
</evidence>
<dbReference type="InterPro" id="IPR017853">
    <property type="entry name" value="GH"/>
</dbReference>
<dbReference type="OrthoDB" id="47059at2759"/>
<sequence>MSHPFLSASIPDLVRKLKTEEKISLLGAPNWWNTTAIERLGIPSIRMSDGPNGVRGSSHFVPTPAQCLPCATALASTFDPELVKKVGVFLGEETKVKSSVVLLAPTCNIQRTPLGGRAFESFSEDPHLSGTLAAAYVNGLQSEGVSATIKHFVANDQEHERTAADSVMSDRALREIYLYPFMIAQKHAQPGAYMTSYGRISNVHCSENKELLINLLRNEWDFEGIVVSDWFGTYSVDASINAGLDLEMPGPPRWRTPQLVLHCLSAQKLLSSTIDERVINLLTFVQRQARKNPDIVFGDGIERSRDSPEARKFCRSLAAEGIVLLKNRDNILPLSQKSALKIAVIGPNAKERVISGGGSAALKATYVISPWKGLIDGAPPGSNIQYEVGCYAHKYLPTLENFLQTSRGKAGWLCTFYSHDENGEMSVPVQQFVLNDTRVKLNDFLPEGLTPTWSIKLEGKLTIDKNCLFELGLTVAGRAKLWVNGELTIDNWTKQTPGDFFYGQGTIEEKASINMKGGKPVDILVIYTNTPPPDGDDDKGEGRLSQPALMRGVRLGGCEKIDEDEAIEDAVALAESADAVIVVGGLTPEWESEGFDRPSLKLPGRQDELIRKVARANPRTIVAIQAGSAVSMPWVSDVGALLQTWYLGNEVGNAIADVIFGNVNPSGRLPLTLPERVEDIPAYLNDHSEHGKIHYREDLFVGYKHYQARNIKPLFPFGFGLSYTEFSLTNLTISPPVFSLRKADTLAVQVDVSVTNIGERTGSEVVQLYVTFPNIGLATPKLQLKGFEKAHRVPRGTSTVVTISLDKYAFSFWDETQDVWKVPAGKFKIHVGTSSDNLALHGELELTQSMVWKGL</sequence>
<dbReference type="Pfam" id="PF07691">
    <property type="entry name" value="PA14"/>
    <property type="match status" value="1"/>
</dbReference>
<organism evidence="8 9">
    <name type="scientific">Psilocybe cf. subviscida</name>
    <dbReference type="NCBI Taxonomy" id="2480587"/>
    <lineage>
        <taxon>Eukaryota</taxon>
        <taxon>Fungi</taxon>
        <taxon>Dikarya</taxon>
        <taxon>Basidiomycota</taxon>
        <taxon>Agaricomycotina</taxon>
        <taxon>Agaricomycetes</taxon>
        <taxon>Agaricomycetidae</taxon>
        <taxon>Agaricales</taxon>
        <taxon>Agaricineae</taxon>
        <taxon>Strophariaceae</taxon>
        <taxon>Psilocybe</taxon>
    </lineage>
</organism>
<dbReference type="GO" id="GO:0008422">
    <property type="term" value="F:beta-glucosidase activity"/>
    <property type="evidence" value="ECO:0007669"/>
    <property type="project" value="UniProtKB-EC"/>
</dbReference>
<dbReference type="InterPro" id="IPR050288">
    <property type="entry name" value="Cellulose_deg_GH3"/>
</dbReference>
<comment type="caution">
    <text evidence="8">The sequence shown here is derived from an EMBL/GenBank/DDBJ whole genome shotgun (WGS) entry which is preliminary data.</text>
</comment>
<accession>A0A8H5BYE2</accession>
<dbReference type="PRINTS" id="PR00133">
    <property type="entry name" value="GLHYDRLASE3"/>
</dbReference>
<protein>
    <recommendedName>
        <fullName evidence="3 6">beta-glucosidase</fullName>
        <ecNumber evidence="3 6">3.2.1.21</ecNumber>
    </recommendedName>
</protein>
<keyword evidence="6" id="KW-0119">Carbohydrate metabolism</keyword>
<dbReference type="Pfam" id="PF01915">
    <property type="entry name" value="Glyco_hydro_3_C"/>
    <property type="match status" value="1"/>
</dbReference>
<dbReference type="GO" id="GO:0030245">
    <property type="term" value="P:cellulose catabolic process"/>
    <property type="evidence" value="ECO:0007669"/>
    <property type="project" value="UniProtKB-UniPathway"/>
</dbReference>
<dbReference type="InterPro" id="IPR011658">
    <property type="entry name" value="PA14_dom"/>
</dbReference>
<keyword evidence="4 6" id="KW-0378">Hydrolase</keyword>
<dbReference type="Pfam" id="PF14310">
    <property type="entry name" value="Fn3-like"/>
    <property type="match status" value="1"/>
</dbReference>
<dbReference type="AlphaFoldDB" id="A0A8H5BYE2"/>
<comment type="catalytic activity">
    <reaction evidence="1 6">
        <text>Hydrolysis of terminal, non-reducing beta-D-glucosyl residues with release of beta-D-glucose.</text>
        <dbReference type="EC" id="3.2.1.21"/>
    </reaction>
</comment>
<dbReference type="Gene3D" id="3.40.50.1700">
    <property type="entry name" value="Glycoside hydrolase family 3 C-terminal domain"/>
    <property type="match status" value="1"/>
</dbReference>
<dbReference type="Gene3D" id="3.20.20.300">
    <property type="entry name" value="Glycoside hydrolase, family 3, N-terminal domain"/>
    <property type="match status" value="1"/>
</dbReference>
<evidence type="ECO:0000313" key="9">
    <source>
        <dbReference type="Proteomes" id="UP000567179"/>
    </source>
</evidence>
<evidence type="ECO:0000256" key="3">
    <source>
        <dbReference type="ARBA" id="ARBA00012744"/>
    </source>
</evidence>
<dbReference type="PANTHER" id="PTHR42715:SF27">
    <property type="entry name" value="BETA-GLUCOSIDASE-RELATED"/>
    <property type="match status" value="1"/>
</dbReference>
<proteinExistence type="inferred from homology"/>
<comment type="pathway">
    <text evidence="6">Glycan metabolism; cellulose degradation.</text>
</comment>
<name>A0A8H5BYE2_9AGAR</name>
<dbReference type="InterPro" id="IPR019800">
    <property type="entry name" value="Glyco_hydro_3_AS"/>
</dbReference>
<dbReference type="InterPro" id="IPR036962">
    <property type="entry name" value="Glyco_hydro_3_N_sf"/>
</dbReference>
<dbReference type="SMART" id="SM00758">
    <property type="entry name" value="PA14"/>
    <property type="match status" value="1"/>
</dbReference>
<keyword evidence="5 6" id="KW-0326">Glycosidase</keyword>
<dbReference type="SUPFAM" id="SSF51445">
    <property type="entry name" value="(Trans)glycosidases"/>
    <property type="match status" value="1"/>
</dbReference>
<feature type="domain" description="PA14" evidence="7">
    <location>
        <begin position="407"/>
        <end position="571"/>
    </location>
</feature>
<dbReference type="InterPro" id="IPR001764">
    <property type="entry name" value="Glyco_hydro_3_N"/>
</dbReference>
<dbReference type="InterPro" id="IPR037524">
    <property type="entry name" value="PA14/GLEYA"/>
</dbReference>
<evidence type="ECO:0000256" key="5">
    <source>
        <dbReference type="ARBA" id="ARBA00023295"/>
    </source>
</evidence>
<evidence type="ECO:0000313" key="8">
    <source>
        <dbReference type="EMBL" id="KAF5330637.1"/>
    </source>
</evidence>
<keyword evidence="9" id="KW-1185">Reference proteome</keyword>
<evidence type="ECO:0000259" key="7">
    <source>
        <dbReference type="PROSITE" id="PS51820"/>
    </source>
</evidence>
<dbReference type="InterPro" id="IPR026891">
    <property type="entry name" value="Fn3-like"/>
</dbReference>
<dbReference type="SUPFAM" id="SSF52279">
    <property type="entry name" value="Beta-D-glucan exohydrolase, C-terminal domain"/>
    <property type="match status" value="1"/>
</dbReference>
<dbReference type="Gene3D" id="2.60.40.10">
    <property type="entry name" value="Immunoglobulins"/>
    <property type="match status" value="1"/>
</dbReference>
<dbReference type="Gene3D" id="2.60.120.260">
    <property type="entry name" value="Galactose-binding domain-like"/>
    <property type="match status" value="1"/>
</dbReference>
<dbReference type="SMART" id="SM01217">
    <property type="entry name" value="Fn3_like"/>
    <property type="match status" value="1"/>
</dbReference>
<evidence type="ECO:0000256" key="6">
    <source>
        <dbReference type="RuleBase" id="RU361161"/>
    </source>
</evidence>
<dbReference type="InterPro" id="IPR013783">
    <property type="entry name" value="Ig-like_fold"/>
</dbReference>
<keyword evidence="6" id="KW-0624">Polysaccharide degradation</keyword>
<comment type="similarity">
    <text evidence="2 6">Belongs to the glycosyl hydrolase 3 family.</text>
</comment>
<evidence type="ECO:0000256" key="1">
    <source>
        <dbReference type="ARBA" id="ARBA00000448"/>
    </source>
</evidence>
<dbReference type="PANTHER" id="PTHR42715">
    <property type="entry name" value="BETA-GLUCOSIDASE"/>
    <property type="match status" value="1"/>
</dbReference>
<dbReference type="Proteomes" id="UP000567179">
    <property type="component" value="Unassembled WGS sequence"/>
</dbReference>
<dbReference type="InterPro" id="IPR002772">
    <property type="entry name" value="Glyco_hydro_3_C"/>
</dbReference>
<dbReference type="EC" id="3.2.1.21" evidence="3 6"/>
<dbReference type="EMBL" id="JAACJJ010000001">
    <property type="protein sequence ID" value="KAF5330637.1"/>
    <property type="molecule type" value="Genomic_DNA"/>
</dbReference>